<evidence type="ECO:0000313" key="2">
    <source>
        <dbReference type="Proteomes" id="UP000274429"/>
    </source>
</evidence>
<dbReference type="AlphaFoldDB" id="A0A0R3WQ03"/>
<dbReference type="OrthoDB" id="6268680at2759"/>
<evidence type="ECO:0000313" key="1">
    <source>
        <dbReference type="EMBL" id="VDM21265.1"/>
    </source>
</evidence>
<accession>A0A0R3WQ03</accession>
<proteinExistence type="predicted"/>
<dbReference type="Proteomes" id="UP000274429">
    <property type="component" value="Unassembled WGS sequence"/>
</dbReference>
<reference evidence="1 2" key="2">
    <citation type="submission" date="2018-11" db="EMBL/GenBank/DDBJ databases">
        <authorList>
            <consortium name="Pathogen Informatics"/>
        </authorList>
    </citation>
    <scope>NUCLEOTIDE SEQUENCE [LARGE SCALE GENOMIC DNA]</scope>
</reference>
<evidence type="ECO:0000313" key="3">
    <source>
        <dbReference type="WBParaSite" id="TTAC_0000284301-mRNA-1"/>
    </source>
</evidence>
<gene>
    <name evidence="1" type="ORF">TTAC_LOCUS2828</name>
</gene>
<dbReference type="EMBL" id="UYWX01001558">
    <property type="protein sequence ID" value="VDM21265.1"/>
    <property type="molecule type" value="Genomic_DNA"/>
</dbReference>
<name>A0A0R3WQ03_HYDTA</name>
<organism evidence="3">
    <name type="scientific">Hydatigena taeniaeformis</name>
    <name type="common">Feline tapeworm</name>
    <name type="synonym">Taenia taeniaeformis</name>
    <dbReference type="NCBI Taxonomy" id="6205"/>
    <lineage>
        <taxon>Eukaryota</taxon>
        <taxon>Metazoa</taxon>
        <taxon>Spiralia</taxon>
        <taxon>Lophotrochozoa</taxon>
        <taxon>Platyhelminthes</taxon>
        <taxon>Cestoda</taxon>
        <taxon>Eucestoda</taxon>
        <taxon>Cyclophyllidea</taxon>
        <taxon>Taeniidae</taxon>
        <taxon>Hydatigera</taxon>
    </lineage>
</organism>
<sequence length="185" mass="21059">MFLNDGRVVYGKLGSTFKYQTVLPGLYDRVVSGMHSVTIKDWDCSTPLFVCTIEEDMPYRSVATLTGTMNYGLKRVTFFGKYSIPITILFYTDHYWPEMDDHTFQWQYSLPLVTYAKDTDIVTLSAYILHVSAISLPNQPFASFKAKPDVVNDFISLLPMEEIVSYFLGSATRTSILSSLVWIGR</sequence>
<dbReference type="WBParaSite" id="TTAC_0000284301-mRNA-1">
    <property type="protein sequence ID" value="TTAC_0000284301-mRNA-1"/>
    <property type="gene ID" value="TTAC_0000284301"/>
</dbReference>
<keyword evidence="2" id="KW-1185">Reference proteome</keyword>
<reference evidence="3" key="1">
    <citation type="submission" date="2017-02" db="UniProtKB">
        <authorList>
            <consortium name="WormBaseParasite"/>
        </authorList>
    </citation>
    <scope>IDENTIFICATION</scope>
</reference>
<protein>
    <submittedName>
        <fullName evidence="3">IgGFc_binding domain-containing protein</fullName>
    </submittedName>
</protein>